<keyword evidence="3" id="KW-1185">Reference proteome</keyword>
<dbReference type="SUPFAM" id="SSF47413">
    <property type="entry name" value="lambda repressor-like DNA-binding domains"/>
    <property type="match status" value="1"/>
</dbReference>
<protein>
    <recommendedName>
        <fullName evidence="1">HTH cro/C1-type domain-containing protein</fullName>
    </recommendedName>
</protein>
<dbReference type="CDD" id="cd00093">
    <property type="entry name" value="HTH_XRE"/>
    <property type="match status" value="1"/>
</dbReference>
<evidence type="ECO:0000313" key="3">
    <source>
        <dbReference type="Proteomes" id="UP000034037"/>
    </source>
</evidence>
<dbReference type="Gene3D" id="1.10.260.40">
    <property type="entry name" value="lambda repressor-like DNA-binding domains"/>
    <property type="match status" value="1"/>
</dbReference>
<reference evidence="2 3" key="1">
    <citation type="submission" date="2015-04" db="EMBL/GenBank/DDBJ databases">
        <title>Complete Genome Sequence of Brevibacterium flavum ATCC 15168.</title>
        <authorList>
            <person name="Ahn J."/>
            <person name="Park G."/>
            <person name="Jeon W."/>
            <person name="Jang Y."/>
            <person name="Jang M."/>
            <person name="Lee H."/>
            <person name="Lee H."/>
        </authorList>
    </citation>
    <scope>NUCLEOTIDE SEQUENCE [LARGE SCALE GENOMIC DNA]</scope>
    <source>
        <strain evidence="2 3">ATCC 15168</strain>
    </source>
</reference>
<dbReference type="EMBL" id="CP011309">
    <property type="protein sequence ID" value="AKF28538.1"/>
    <property type="molecule type" value="Genomic_DNA"/>
</dbReference>
<name>A0A0F6WRI2_9CORY</name>
<evidence type="ECO:0000259" key="1">
    <source>
        <dbReference type="PROSITE" id="PS50943"/>
    </source>
</evidence>
<dbReference type="PROSITE" id="PS50943">
    <property type="entry name" value="HTH_CROC1"/>
    <property type="match status" value="1"/>
</dbReference>
<dbReference type="InterPro" id="IPR001387">
    <property type="entry name" value="Cro/C1-type_HTH"/>
</dbReference>
<dbReference type="Proteomes" id="UP000034037">
    <property type="component" value="Chromosome"/>
</dbReference>
<dbReference type="PATRIC" id="fig|92706.3.peg.2915"/>
<dbReference type="GO" id="GO:0003677">
    <property type="term" value="F:DNA binding"/>
    <property type="evidence" value="ECO:0007669"/>
    <property type="project" value="InterPro"/>
</dbReference>
<sequence length="240" mass="26183">MKIDELIALAAEQPTRISRRSGVSRSTLKRVGDGTSEPTLSTLREVALALGLDIKVAAHHACDPFAAAAARTLIDASVPENPHNQDILAWLHRFERWNINDPLTLVSEAGTLQGITHRQDAQFVKLNPRGIAELPELFQQHKTKWALSGAAAATVIMGQIVLGNSIVWHEPAHDLDVSALGTIVDVAEDADLILLPATATELVGSYTQDRLNFVAPVQLVIDLHSLHMFEEADYLTSGWR</sequence>
<accession>A0A0F6WRI2</accession>
<proteinExistence type="predicted"/>
<dbReference type="AlphaFoldDB" id="A0A0F6WRI2"/>
<dbReference type="HOGENOM" id="CLU_1150343_0_0_11"/>
<evidence type="ECO:0000313" key="2">
    <source>
        <dbReference type="EMBL" id="AKF28538.1"/>
    </source>
</evidence>
<gene>
    <name evidence="2" type="ORF">YH66_13910</name>
</gene>
<feature type="domain" description="HTH cro/C1-type" evidence="1">
    <location>
        <begin position="18"/>
        <end position="57"/>
    </location>
</feature>
<organism evidence="2 3">
    <name type="scientific">[Brevibacterium] flavum</name>
    <dbReference type="NCBI Taxonomy" id="92706"/>
    <lineage>
        <taxon>Bacteria</taxon>
        <taxon>Bacillati</taxon>
        <taxon>Actinomycetota</taxon>
        <taxon>Actinomycetes</taxon>
        <taxon>Mycobacteriales</taxon>
        <taxon>Corynebacteriaceae</taxon>
        <taxon>Corynebacterium</taxon>
    </lineage>
</organism>
<dbReference type="InterPro" id="IPR010982">
    <property type="entry name" value="Lambda_DNA-bd_dom_sf"/>
</dbReference>
<dbReference type="RefSeq" id="WP_003862839.1">
    <property type="nucleotide sequence ID" value="NZ_CP011309.1"/>
</dbReference>